<gene>
    <name evidence="1" type="primary">gldD</name>
    <name evidence="1" type="ORF">ESU54_06045</name>
</gene>
<dbReference type="Pfam" id="PF25593">
    <property type="entry name" value="GldD_lipo"/>
    <property type="match status" value="1"/>
</dbReference>
<organism evidence="1 2">
    <name type="scientific">Aequorivita antarctica</name>
    <dbReference type="NCBI Taxonomy" id="153266"/>
    <lineage>
        <taxon>Bacteria</taxon>
        <taxon>Pseudomonadati</taxon>
        <taxon>Bacteroidota</taxon>
        <taxon>Flavobacteriia</taxon>
        <taxon>Flavobacteriales</taxon>
        <taxon>Flavobacteriaceae</taxon>
        <taxon>Aequorivita</taxon>
    </lineage>
</organism>
<comment type="caution">
    <text evidence="1">The sequence shown here is derived from an EMBL/GenBank/DDBJ whole genome shotgun (WGS) entry which is preliminary data.</text>
</comment>
<dbReference type="NCBIfam" id="TIGR03512">
    <property type="entry name" value="GldD_lipo"/>
    <property type="match status" value="1"/>
</dbReference>
<dbReference type="Proteomes" id="UP000321497">
    <property type="component" value="Unassembled WGS sequence"/>
</dbReference>
<evidence type="ECO:0000313" key="1">
    <source>
        <dbReference type="EMBL" id="TXD74032.1"/>
    </source>
</evidence>
<evidence type="ECO:0000313" key="2">
    <source>
        <dbReference type="Proteomes" id="UP000321497"/>
    </source>
</evidence>
<dbReference type="AlphaFoldDB" id="A0A5C6Z283"/>
<accession>A0A5C6Z283</accession>
<sequence>MKINSFVFLFLSGLLILTSCEDDVLVKPSAMLRLDYPKPEYRTIKTDCHYSFSVNENTTIVHKKDCNINITYPNMKATLYLTYNDVRSNNLDSLLRDAQNLAYDHTSKANSIPEQPFVNPDKKVYGMFYMINGNAATQAEFYITDSINHFLNGALYFDAKPNFDSIYPAVVYLREDIRKLMETITWK</sequence>
<protein>
    <submittedName>
        <fullName evidence="1">Gliding motility lipoprotein GldD</fullName>
    </submittedName>
</protein>
<keyword evidence="2" id="KW-1185">Reference proteome</keyword>
<dbReference type="PROSITE" id="PS51257">
    <property type="entry name" value="PROKAR_LIPOPROTEIN"/>
    <property type="match status" value="1"/>
</dbReference>
<reference evidence="1 2" key="1">
    <citation type="submission" date="2019-08" db="EMBL/GenBank/DDBJ databases">
        <title>Genome of Aequorivita antarctica SW49 (type strain).</title>
        <authorList>
            <person name="Bowman J.P."/>
        </authorList>
    </citation>
    <scope>NUCLEOTIDE SEQUENCE [LARGE SCALE GENOMIC DNA]</scope>
    <source>
        <strain evidence="1 2">SW49</strain>
    </source>
</reference>
<keyword evidence="1" id="KW-0449">Lipoprotein</keyword>
<name>A0A5C6Z283_9FLAO</name>
<dbReference type="InterPro" id="IPR019850">
    <property type="entry name" value="GldD-like"/>
</dbReference>
<dbReference type="EMBL" id="VORT01000003">
    <property type="protein sequence ID" value="TXD74032.1"/>
    <property type="molecule type" value="Genomic_DNA"/>
</dbReference>
<proteinExistence type="predicted"/>
<dbReference type="OrthoDB" id="679501at2"/>
<dbReference type="RefSeq" id="WP_111843344.1">
    <property type="nucleotide sequence ID" value="NZ_UEGI01000002.1"/>
</dbReference>